<accession>A0A382XND3</accession>
<evidence type="ECO:0000313" key="8">
    <source>
        <dbReference type="EMBL" id="SVD72135.1"/>
    </source>
</evidence>
<dbReference type="PANTHER" id="PTHR47320">
    <property type="entry name" value="BIFUNCTIONAL URIDYLYLTRANSFERASE/URIDYLYL-REMOVING ENZYME"/>
    <property type="match status" value="1"/>
</dbReference>
<evidence type="ECO:0008006" key="9">
    <source>
        <dbReference type="Google" id="ProtNLM"/>
    </source>
</evidence>
<protein>
    <recommendedName>
        <fullName evidence="9">PII-uridylyltransferase/Glutamine-synthetase adenylyltransferase domain-containing protein</fullName>
    </recommendedName>
</protein>
<dbReference type="AlphaFoldDB" id="A0A382XND3"/>
<dbReference type="InterPro" id="IPR010043">
    <property type="entry name" value="UTase/UR"/>
</dbReference>
<evidence type="ECO:0000259" key="7">
    <source>
        <dbReference type="Pfam" id="PF08335"/>
    </source>
</evidence>
<keyword evidence="4" id="KW-0460">Magnesium</keyword>
<keyword evidence="3" id="KW-0378">Hydrolase</keyword>
<name>A0A382XND3_9ZZZZ</name>
<dbReference type="InterPro" id="IPR043519">
    <property type="entry name" value="NT_sf"/>
</dbReference>
<dbReference type="GO" id="GO:0016787">
    <property type="term" value="F:hydrolase activity"/>
    <property type="evidence" value="ECO:0007669"/>
    <property type="project" value="UniProtKB-KW"/>
</dbReference>
<dbReference type="InterPro" id="IPR002934">
    <property type="entry name" value="Polymerase_NTP_transf_dom"/>
</dbReference>
<evidence type="ECO:0000256" key="3">
    <source>
        <dbReference type="ARBA" id="ARBA00022801"/>
    </source>
</evidence>
<dbReference type="Pfam" id="PF08335">
    <property type="entry name" value="GlnD_UR_UTase"/>
    <property type="match status" value="1"/>
</dbReference>
<gene>
    <name evidence="8" type="ORF">METZ01_LOCUS424989</name>
</gene>
<reference evidence="8" key="1">
    <citation type="submission" date="2018-05" db="EMBL/GenBank/DDBJ databases">
        <authorList>
            <person name="Lanie J.A."/>
            <person name="Ng W.-L."/>
            <person name="Kazmierczak K.M."/>
            <person name="Andrzejewski T.M."/>
            <person name="Davidsen T.M."/>
            <person name="Wayne K.J."/>
            <person name="Tettelin H."/>
            <person name="Glass J.I."/>
            <person name="Rusch D."/>
            <person name="Podicherti R."/>
            <person name="Tsui H.-C.T."/>
            <person name="Winkler M.E."/>
        </authorList>
    </citation>
    <scope>NUCLEOTIDE SEQUENCE</scope>
</reference>
<dbReference type="InterPro" id="IPR013546">
    <property type="entry name" value="PII_UdlTrfase/GS_AdlTrfase"/>
</dbReference>
<dbReference type="GO" id="GO:0008773">
    <property type="term" value="F:[protein-PII] uridylyltransferase activity"/>
    <property type="evidence" value="ECO:0007669"/>
    <property type="project" value="InterPro"/>
</dbReference>
<evidence type="ECO:0000256" key="1">
    <source>
        <dbReference type="ARBA" id="ARBA00022679"/>
    </source>
</evidence>
<dbReference type="HAMAP" id="MF_00277">
    <property type="entry name" value="PII_uridylyl_transf"/>
    <property type="match status" value="1"/>
</dbReference>
<sequence length="221" mass="25715">MNFRKQILALLKDYYKKYYGDIHKQFYRTKDGIETGQLIAKLSDIIILTSFDAIIKHAFPQPNPTTSDKLSILAIGGYGRNHLSPGSDIDLLILTPYKLVPRTEQIVETLLYILWDMKLKVGYATRNINETIHKAKLDNTICTSLSEARFIAGDGRLWDSFSKDFENKILKTEAKKFFYEKIKERDLRYERMGDSQYLLEPNIKEGKGGLRDIHIIKWIIY</sequence>
<evidence type="ECO:0000256" key="5">
    <source>
        <dbReference type="ARBA" id="ARBA00023268"/>
    </source>
</evidence>
<evidence type="ECO:0000259" key="6">
    <source>
        <dbReference type="Pfam" id="PF01909"/>
    </source>
</evidence>
<keyword evidence="5" id="KW-0511">Multifunctional enzyme</keyword>
<keyword evidence="2" id="KW-0548">Nucleotidyltransferase</keyword>
<dbReference type="PANTHER" id="PTHR47320:SF1">
    <property type="entry name" value="BIFUNCTIONAL URIDYLYLTRANSFERASE_URIDYLYL-REMOVING ENZYME"/>
    <property type="match status" value="1"/>
</dbReference>
<dbReference type="EMBL" id="UINC01168876">
    <property type="protein sequence ID" value="SVD72135.1"/>
    <property type="molecule type" value="Genomic_DNA"/>
</dbReference>
<dbReference type="CDD" id="cd05401">
    <property type="entry name" value="NT_GlnE_GlnD_like"/>
    <property type="match status" value="1"/>
</dbReference>
<organism evidence="8">
    <name type="scientific">marine metagenome</name>
    <dbReference type="NCBI Taxonomy" id="408172"/>
    <lineage>
        <taxon>unclassified sequences</taxon>
        <taxon>metagenomes</taxon>
        <taxon>ecological metagenomes</taxon>
    </lineage>
</organism>
<evidence type="ECO:0000256" key="2">
    <source>
        <dbReference type="ARBA" id="ARBA00022695"/>
    </source>
</evidence>
<dbReference type="Pfam" id="PF01909">
    <property type="entry name" value="NTP_transf_2"/>
    <property type="match status" value="1"/>
</dbReference>
<keyword evidence="1" id="KW-0808">Transferase</keyword>
<feature type="non-terminal residue" evidence="8">
    <location>
        <position position="221"/>
    </location>
</feature>
<feature type="domain" description="PII-uridylyltransferase/Glutamine-synthetase adenylyltransferase" evidence="7">
    <location>
        <begin position="177"/>
        <end position="220"/>
    </location>
</feature>
<proteinExistence type="inferred from homology"/>
<feature type="domain" description="Polymerase nucleotidyl transferase" evidence="6">
    <location>
        <begin position="69"/>
        <end position="130"/>
    </location>
</feature>
<dbReference type="SUPFAM" id="SSF81301">
    <property type="entry name" value="Nucleotidyltransferase"/>
    <property type="match status" value="1"/>
</dbReference>
<evidence type="ECO:0000256" key="4">
    <source>
        <dbReference type="ARBA" id="ARBA00022842"/>
    </source>
</evidence>